<accession>A0A6B0R9Y4</accession>
<dbReference type="Proteomes" id="UP000322234">
    <property type="component" value="Unassembled WGS sequence"/>
</dbReference>
<name>A0A6B0R9Y4_9CETA</name>
<evidence type="ECO:0000313" key="1">
    <source>
        <dbReference type="EMBL" id="MXQ84684.1"/>
    </source>
</evidence>
<reference evidence="1" key="1">
    <citation type="submission" date="2019-10" db="EMBL/GenBank/DDBJ databases">
        <title>The sequence and de novo assembly of the wild yak genome.</title>
        <authorList>
            <person name="Liu Y."/>
        </authorList>
    </citation>
    <scope>NUCLEOTIDE SEQUENCE [LARGE SCALE GENOMIC DNA]</scope>
    <source>
        <strain evidence="1">WY2019</strain>
    </source>
</reference>
<protein>
    <submittedName>
        <fullName evidence="1">Uncharacterized protein</fullName>
    </submittedName>
</protein>
<evidence type="ECO:0000313" key="2">
    <source>
        <dbReference type="Proteomes" id="UP000322234"/>
    </source>
</evidence>
<keyword evidence="2" id="KW-1185">Reference proteome</keyword>
<dbReference type="EMBL" id="VBQZ03000022">
    <property type="protein sequence ID" value="MXQ84684.1"/>
    <property type="molecule type" value="Genomic_DNA"/>
</dbReference>
<dbReference type="AlphaFoldDB" id="A0A6B0R9Y4"/>
<gene>
    <name evidence="1" type="ORF">E5288_WYG016711</name>
</gene>
<sequence length="102" mass="11770">MLSAFLNVSTFNQDSQLLETCHIECTLKGFHKELIGNGMAFPTVFYCTVDTSMARTFRPMDLEWEEFPFRCVGSQIVLLIAFPRSDDATRRLQEQMQNLLRA</sequence>
<comment type="caution">
    <text evidence="1">The sequence shown here is derived from an EMBL/GenBank/DDBJ whole genome shotgun (WGS) entry which is preliminary data.</text>
</comment>
<proteinExistence type="predicted"/>
<organism evidence="1 2">
    <name type="scientific">Bos mutus</name>
    <name type="common">wild yak</name>
    <dbReference type="NCBI Taxonomy" id="72004"/>
    <lineage>
        <taxon>Eukaryota</taxon>
        <taxon>Metazoa</taxon>
        <taxon>Chordata</taxon>
        <taxon>Craniata</taxon>
        <taxon>Vertebrata</taxon>
        <taxon>Euteleostomi</taxon>
        <taxon>Mammalia</taxon>
        <taxon>Eutheria</taxon>
        <taxon>Laurasiatheria</taxon>
        <taxon>Artiodactyla</taxon>
        <taxon>Ruminantia</taxon>
        <taxon>Pecora</taxon>
        <taxon>Bovidae</taxon>
        <taxon>Bovinae</taxon>
        <taxon>Bos</taxon>
    </lineage>
</organism>